<sequence>MALCSLDSFSLPPSNPQIGAKSTQKILEIGLPGPPGKQGAQGMRGQPGQAGTPGSKGYKGDHGKTGRPAGPPGQIGPIGHNGAPGMDGADGPPGAYGSKGEPGETGPRGPSGLSGITGPPGPSGPRGPSGSTGKMGPPGLKGAKGYSGDTGDQGSTGPSGEDGPTGPAEPTGPKGDTGSPGPGANCQWPMGTYACPTGFSEIPAGSKNCYYTCDTENSWLGAVFECRAQGAYLWEPNTQTELTDVGQVLDGKADRYWTGASDQTAEGAPSFELGSLGALTLSADSNGVNSDCVAYEPGNDLIYRTCHTQRKCVCEIQIPCAEQN</sequence>
<evidence type="ECO:0000313" key="6">
    <source>
        <dbReference type="Proteomes" id="UP000596742"/>
    </source>
</evidence>
<dbReference type="OrthoDB" id="6051224at2759"/>
<dbReference type="InterPro" id="IPR016187">
    <property type="entry name" value="CTDL_fold"/>
</dbReference>
<proteinExistence type="predicted"/>
<dbReference type="Pfam" id="PF00059">
    <property type="entry name" value="Lectin_C"/>
    <property type="match status" value="1"/>
</dbReference>
<reference evidence="5" key="1">
    <citation type="submission" date="2018-11" db="EMBL/GenBank/DDBJ databases">
        <authorList>
            <person name="Alioto T."/>
            <person name="Alioto T."/>
        </authorList>
    </citation>
    <scope>NUCLEOTIDE SEQUENCE</scope>
</reference>
<feature type="domain" description="C-type lectin" evidence="4">
    <location>
        <begin position="205"/>
        <end position="315"/>
    </location>
</feature>
<evidence type="ECO:0000256" key="2">
    <source>
        <dbReference type="ARBA" id="ARBA00023119"/>
    </source>
</evidence>
<dbReference type="GO" id="GO:0005581">
    <property type="term" value="C:collagen trimer"/>
    <property type="evidence" value="ECO:0007669"/>
    <property type="project" value="UniProtKB-KW"/>
</dbReference>
<evidence type="ECO:0000256" key="1">
    <source>
        <dbReference type="ARBA" id="ARBA00022837"/>
    </source>
</evidence>
<accession>A0A8B6EJV7</accession>
<dbReference type="GO" id="GO:0031012">
    <property type="term" value="C:extracellular matrix"/>
    <property type="evidence" value="ECO:0007669"/>
    <property type="project" value="TreeGrafter"/>
</dbReference>
<dbReference type="Pfam" id="PF01391">
    <property type="entry name" value="Collagen"/>
    <property type="match status" value="1"/>
</dbReference>
<comment type="caution">
    <text evidence="5">The sequence shown here is derived from an EMBL/GenBank/DDBJ whole genome shotgun (WGS) entry which is preliminary data.</text>
</comment>
<dbReference type="InterPro" id="IPR050149">
    <property type="entry name" value="Collagen_superfamily"/>
</dbReference>
<dbReference type="PANTHER" id="PTHR24023:SF1082">
    <property type="entry name" value="COLLAGEN TRIPLE HELIX REPEAT"/>
    <property type="match status" value="1"/>
</dbReference>
<keyword evidence="1" id="KW-0106">Calcium</keyword>
<dbReference type="InterPro" id="IPR001304">
    <property type="entry name" value="C-type_lectin-like"/>
</dbReference>
<dbReference type="PROSITE" id="PS50041">
    <property type="entry name" value="C_TYPE_LECTIN_2"/>
    <property type="match status" value="1"/>
</dbReference>
<name>A0A8B6EJV7_MYTGA</name>
<evidence type="ECO:0000313" key="5">
    <source>
        <dbReference type="EMBL" id="VDI36194.1"/>
    </source>
</evidence>
<keyword evidence="6" id="KW-1185">Reference proteome</keyword>
<dbReference type="Proteomes" id="UP000596742">
    <property type="component" value="Unassembled WGS sequence"/>
</dbReference>
<protein>
    <recommendedName>
        <fullName evidence="4">C-type lectin domain-containing protein</fullName>
    </recommendedName>
</protein>
<dbReference type="SUPFAM" id="SSF56436">
    <property type="entry name" value="C-type lectin-like"/>
    <property type="match status" value="1"/>
</dbReference>
<feature type="compositionally biased region" description="Low complexity" evidence="3">
    <location>
        <begin position="75"/>
        <end position="96"/>
    </location>
</feature>
<feature type="region of interest" description="Disordered" evidence="3">
    <location>
        <begin position="1"/>
        <end position="185"/>
    </location>
</feature>
<dbReference type="InterPro" id="IPR008160">
    <property type="entry name" value="Collagen"/>
</dbReference>
<organism evidence="5 6">
    <name type="scientific">Mytilus galloprovincialis</name>
    <name type="common">Mediterranean mussel</name>
    <dbReference type="NCBI Taxonomy" id="29158"/>
    <lineage>
        <taxon>Eukaryota</taxon>
        <taxon>Metazoa</taxon>
        <taxon>Spiralia</taxon>
        <taxon>Lophotrochozoa</taxon>
        <taxon>Mollusca</taxon>
        <taxon>Bivalvia</taxon>
        <taxon>Autobranchia</taxon>
        <taxon>Pteriomorphia</taxon>
        <taxon>Mytilida</taxon>
        <taxon>Mytiloidea</taxon>
        <taxon>Mytilidae</taxon>
        <taxon>Mytilinae</taxon>
        <taxon>Mytilus</taxon>
    </lineage>
</organism>
<dbReference type="SMART" id="SM00034">
    <property type="entry name" value="CLECT"/>
    <property type="match status" value="1"/>
</dbReference>
<evidence type="ECO:0000259" key="4">
    <source>
        <dbReference type="PROSITE" id="PS50041"/>
    </source>
</evidence>
<dbReference type="Gene3D" id="3.10.100.10">
    <property type="entry name" value="Mannose-Binding Protein A, subunit A"/>
    <property type="match status" value="1"/>
</dbReference>
<dbReference type="InterPro" id="IPR016186">
    <property type="entry name" value="C-type_lectin-like/link_sf"/>
</dbReference>
<evidence type="ECO:0000256" key="3">
    <source>
        <dbReference type="SAM" id="MobiDB-lite"/>
    </source>
</evidence>
<dbReference type="EMBL" id="UYJE01005310">
    <property type="protein sequence ID" value="VDI36194.1"/>
    <property type="molecule type" value="Genomic_DNA"/>
</dbReference>
<dbReference type="GO" id="GO:0005615">
    <property type="term" value="C:extracellular space"/>
    <property type="evidence" value="ECO:0007669"/>
    <property type="project" value="TreeGrafter"/>
</dbReference>
<keyword evidence="2" id="KW-0176">Collagen</keyword>
<dbReference type="CDD" id="cd00037">
    <property type="entry name" value="CLECT"/>
    <property type="match status" value="1"/>
</dbReference>
<dbReference type="PANTHER" id="PTHR24023">
    <property type="entry name" value="COLLAGEN ALPHA"/>
    <property type="match status" value="1"/>
</dbReference>
<feature type="compositionally biased region" description="Polar residues" evidence="3">
    <location>
        <begin position="7"/>
        <end position="25"/>
    </location>
</feature>
<dbReference type="AlphaFoldDB" id="A0A8B6EJV7"/>
<gene>
    <name evidence="5" type="ORF">MGAL_10B014866</name>
</gene>